<dbReference type="SUPFAM" id="SSF53254">
    <property type="entry name" value="Phosphoglycerate mutase-like"/>
    <property type="match status" value="1"/>
</dbReference>
<gene>
    <name evidence="3" type="ORF">SCP_0306230</name>
</gene>
<keyword evidence="2" id="KW-0812">Transmembrane</keyword>
<dbReference type="EMBL" id="BFAD01000003">
    <property type="protein sequence ID" value="GBE80902.1"/>
    <property type="molecule type" value="Genomic_DNA"/>
</dbReference>
<evidence type="ECO:0008006" key="5">
    <source>
        <dbReference type="Google" id="ProtNLM"/>
    </source>
</evidence>
<dbReference type="InParanoid" id="A0A401GFF5"/>
<dbReference type="GeneID" id="38777819"/>
<evidence type="ECO:0000256" key="1">
    <source>
        <dbReference type="ARBA" id="ARBA00005375"/>
    </source>
</evidence>
<organism evidence="3 4">
    <name type="scientific">Sparassis crispa</name>
    <dbReference type="NCBI Taxonomy" id="139825"/>
    <lineage>
        <taxon>Eukaryota</taxon>
        <taxon>Fungi</taxon>
        <taxon>Dikarya</taxon>
        <taxon>Basidiomycota</taxon>
        <taxon>Agaricomycotina</taxon>
        <taxon>Agaricomycetes</taxon>
        <taxon>Polyporales</taxon>
        <taxon>Sparassidaceae</taxon>
        <taxon>Sparassis</taxon>
    </lineage>
</organism>
<dbReference type="InterPro" id="IPR000560">
    <property type="entry name" value="His_Pase_clade-2"/>
</dbReference>
<dbReference type="PANTHER" id="PTHR11567:SF142">
    <property type="entry name" value="PHOSPHOGLYCERATE MUTASE-LIKE PROTEIN"/>
    <property type="match status" value="1"/>
</dbReference>
<dbReference type="RefSeq" id="XP_027611815.1">
    <property type="nucleotide sequence ID" value="XM_027756014.1"/>
</dbReference>
<dbReference type="Gene3D" id="3.40.50.1240">
    <property type="entry name" value="Phosphoglycerate mutase-like"/>
    <property type="match status" value="1"/>
</dbReference>
<feature type="transmembrane region" description="Helical" evidence="2">
    <location>
        <begin position="397"/>
        <end position="416"/>
    </location>
</feature>
<keyword evidence="2" id="KW-1133">Transmembrane helix</keyword>
<reference evidence="3 4" key="1">
    <citation type="journal article" date="2018" name="Sci. Rep.">
        <title>Genome sequence of the cauliflower mushroom Sparassis crispa (Hanabiratake) and its association with beneficial usage.</title>
        <authorList>
            <person name="Kiyama R."/>
            <person name="Furutani Y."/>
            <person name="Kawaguchi K."/>
            <person name="Nakanishi T."/>
        </authorList>
    </citation>
    <scope>NUCLEOTIDE SEQUENCE [LARGE SCALE GENOMIC DNA]</scope>
</reference>
<proteinExistence type="inferred from homology"/>
<protein>
    <recommendedName>
        <fullName evidence="5">Phosphoglycerate mutase-like protein</fullName>
    </recommendedName>
</protein>
<comment type="caution">
    <text evidence="3">The sequence shown here is derived from an EMBL/GenBank/DDBJ whole genome shotgun (WGS) entry which is preliminary data.</text>
</comment>
<dbReference type="PANTHER" id="PTHR11567">
    <property type="entry name" value="ACID PHOSPHATASE-RELATED"/>
    <property type="match status" value="1"/>
</dbReference>
<dbReference type="Pfam" id="PF00328">
    <property type="entry name" value="His_Phos_2"/>
    <property type="match status" value="1"/>
</dbReference>
<name>A0A401GFF5_9APHY</name>
<evidence type="ECO:0000256" key="2">
    <source>
        <dbReference type="SAM" id="Phobius"/>
    </source>
</evidence>
<sequence>MDTSHAPLINAVRDVHAVVVLARNGDREEYYQDPVTYQPGPTLSTPLGEVQAHQLGHYLRNTYLNPESSSHVKGVNSNLVDLQQVHVRVKVGGEGSSVFDSATALLQGLFPPNPNNRITLANGTTVVAPLNGYQYIPVETVEPSNDRSLESWTDCPAFQKHVEKVLASSEFREVAHGAQAFFTDVRDFVFGRPTTMENWYNVWDYMNTELVHNRTYAHRLLPTFIEHARGLANFRENAIFSDPSMGGIGNIASRTALSSIIESLQRIAYNGDPLQFMLIETTYQPFISLFHQTEIVKSHPELAAIPDYGSALAIELRRSRSPDTRDFLRFKFKNGTNDDELRTVHVFGHPEDIPLTEFIYRLENSVINSNADWARACHTGSAWPELPQYASTSATTVNVLCGVAAAFILMLGFWLASKSVRRFKHRNYVRLQEEEESRVQPSHFSYNATGEKARMINRA</sequence>
<dbReference type="InterPro" id="IPR050645">
    <property type="entry name" value="Histidine_acid_phosphatase"/>
</dbReference>
<dbReference type="InterPro" id="IPR029033">
    <property type="entry name" value="His_PPase_superfam"/>
</dbReference>
<dbReference type="Proteomes" id="UP000287166">
    <property type="component" value="Unassembled WGS sequence"/>
</dbReference>
<evidence type="ECO:0000313" key="3">
    <source>
        <dbReference type="EMBL" id="GBE80902.1"/>
    </source>
</evidence>
<keyword evidence="4" id="KW-1185">Reference proteome</keyword>
<dbReference type="OrthoDB" id="258392at2759"/>
<evidence type="ECO:0000313" key="4">
    <source>
        <dbReference type="Proteomes" id="UP000287166"/>
    </source>
</evidence>
<dbReference type="AlphaFoldDB" id="A0A401GFF5"/>
<dbReference type="STRING" id="139825.A0A401GFF5"/>
<keyword evidence="2" id="KW-0472">Membrane</keyword>
<comment type="similarity">
    <text evidence="1">Belongs to the histidine acid phosphatase family.</text>
</comment>
<accession>A0A401GFF5</accession>
<dbReference type="GO" id="GO:0016791">
    <property type="term" value="F:phosphatase activity"/>
    <property type="evidence" value="ECO:0007669"/>
    <property type="project" value="TreeGrafter"/>
</dbReference>